<evidence type="ECO:0000256" key="1">
    <source>
        <dbReference type="SAM" id="MobiDB-lite"/>
    </source>
</evidence>
<name>A0A7S1BN97_9STRA</name>
<proteinExistence type="predicted"/>
<evidence type="ECO:0000313" key="2">
    <source>
        <dbReference type="EMBL" id="CAD8890653.1"/>
    </source>
</evidence>
<feature type="region of interest" description="Disordered" evidence="1">
    <location>
        <begin position="65"/>
        <end position="100"/>
    </location>
</feature>
<feature type="region of interest" description="Disordered" evidence="1">
    <location>
        <begin position="1"/>
        <end position="25"/>
    </location>
</feature>
<sequence>MSESGDVTQRSDERNIYQEPDGPYNANDDCYLLGVSFISEENASECRDENDADLQKLWKLREMDSLSSTRDESEFVSNEPSGCRKKKNRDQSSIGRKRKKCLSKCGDYICTEEKQSKLLKDSQNL</sequence>
<accession>A0A7S1BN97</accession>
<protein>
    <submittedName>
        <fullName evidence="2">Uncharacterized protein</fullName>
    </submittedName>
</protein>
<gene>
    <name evidence="2" type="ORF">CHYS00102_LOCUS17858</name>
</gene>
<dbReference type="AlphaFoldDB" id="A0A7S1BN97"/>
<reference evidence="2" key="1">
    <citation type="submission" date="2021-01" db="EMBL/GenBank/DDBJ databases">
        <authorList>
            <person name="Corre E."/>
            <person name="Pelletier E."/>
            <person name="Niang G."/>
            <person name="Scheremetjew M."/>
            <person name="Finn R."/>
            <person name="Kale V."/>
            <person name="Holt S."/>
            <person name="Cochrane G."/>
            <person name="Meng A."/>
            <person name="Brown T."/>
            <person name="Cohen L."/>
        </authorList>
    </citation>
    <scope>NUCLEOTIDE SEQUENCE</scope>
    <source>
        <strain evidence="2">308</strain>
    </source>
</reference>
<dbReference type="EMBL" id="HBFR01024930">
    <property type="protein sequence ID" value="CAD8890653.1"/>
    <property type="molecule type" value="Transcribed_RNA"/>
</dbReference>
<organism evidence="2">
    <name type="scientific">Corethron hystrix</name>
    <dbReference type="NCBI Taxonomy" id="216773"/>
    <lineage>
        <taxon>Eukaryota</taxon>
        <taxon>Sar</taxon>
        <taxon>Stramenopiles</taxon>
        <taxon>Ochrophyta</taxon>
        <taxon>Bacillariophyta</taxon>
        <taxon>Coscinodiscophyceae</taxon>
        <taxon>Corethrophycidae</taxon>
        <taxon>Corethrales</taxon>
        <taxon>Corethraceae</taxon>
        <taxon>Corethron</taxon>
    </lineage>
</organism>